<comment type="caution">
    <text evidence="10">The sequence shown here is derived from an EMBL/GenBank/DDBJ whole genome shotgun (WGS) entry which is preliminary data.</text>
</comment>
<dbReference type="InterPro" id="IPR017871">
    <property type="entry name" value="ABC_transporter-like_CS"/>
</dbReference>
<dbReference type="FunFam" id="3.40.50.300:FF:001443">
    <property type="entry name" value="ABC transporter, ATP-binding protein"/>
    <property type="match status" value="1"/>
</dbReference>
<dbReference type="Pfam" id="PF00005">
    <property type="entry name" value="ABC_tran"/>
    <property type="match status" value="1"/>
</dbReference>
<dbReference type="Gene3D" id="3.40.50.300">
    <property type="entry name" value="P-loop containing nucleotide triphosphate hydrolases"/>
    <property type="match status" value="1"/>
</dbReference>
<dbReference type="InterPro" id="IPR011527">
    <property type="entry name" value="ABC1_TM_dom"/>
</dbReference>
<protein>
    <submittedName>
        <fullName evidence="10">ABC transporter ATP-binding protein</fullName>
    </submittedName>
</protein>
<dbReference type="Proteomes" id="UP000434409">
    <property type="component" value="Unassembled WGS sequence"/>
</dbReference>
<evidence type="ECO:0000259" key="9">
    <source>
        <dbReference type="PROSITE" id="PS50929"/>
    </source>
</evidence>
<dbReference type="GO" id="GO:0005524">
    <property type="term" value="F:ATP binding"/>
    <property type="evidence" value="ECO:0007669"/>
    <property type="project" value="UniProtKB-KW"/>
</dbReference>
<evidence type="ECO:0000256" key="6">
    <source>
        <dbReference type="ARBA" id="ARBA00023136"/>
    </source>
</evidence>
<dbReference type="PANTHER" id="PTHR43394:SF1">
    <property type="entry name" value="ATP-BINDING CASSETTE SUB-FAMILY B MEMBER 10, MITOCHONDRIAL"/>
    <property type="match status" value="1"/>
</dbReference>
<evidence type="ECO:0000313" key="10">
    <source>
        <dbReference type="EMBL" id="MSR93812.1"/>
    </source>
</evidence>
<dbReference type="PROSITE" id="PS50893">
    <property type="entry name" value="ABC_TRANSPORTER_2"/>
    <property type="match status" value="1"/>
</dbReference>
<dbReference type="SUPFAM" id="SSF90123">
    <property type="entry name" value="ABC transporter transmembrane region"/>
    <property type="match status" value="1"/>
</dbReference>
<dbReference type="Gene3D" id="1.20.1560.10">
    <property type="entry name" value="ABC transporter type 1, transmembrane domain"/>
    <property type="match status" value="1"/>
</dbReference>
<dbReference type="PANTHER" id="PTHR43394">
    <property type="entry name" value="ATP-DEPENDENT PERMEASE MDL1, MITOCHONDRIAL"/>
    <property type="match status" value="1"/>
</dbReference>
<evidence type="ECO:0000256" key="4">
    <source>
        <dbReference type="ARBA" id="ARBA00022840"/>
    </source>
</evidence>
<dbReference type="PROSITE" id="PS00211">
    <property type="entry name" value="ABC_TRANSPORTER_1"/>
    <property type="match status" value="1"/>
</dbReference>
<keyword evidence="5 7" id="KW-1133">Transmembrane helix</keyword>
<dbReference type="SMART" id="SM00382">
    <property type="entry name" value="AAA"/>
    <property type="match status" value="1"/>
</dbReference>
<dbReference type="EMBL" id="VULY01000018">
    <property type="protein sequence ID" value="MSR93812.1"/>
    <property type="molecule type" value="Genomic_DNA"/>
</dbReference>
<evidence type="ECO:0000259" key="8">
    <source>
        <dbReference type="PROSITE" id="PS50893"/>
    </source>
</evidence>
<dbReference type="InterPro" id="IPR003439">
    <property type="entry name" value="ABC_transporter-like_ATP-bd"/>
</dbReference>
<feature type="transmembrane region" description="Helical" evidence="7">
    <location>
        <begin position="158"/>
        <end position="176"/>
    </location>
</feature>
<dbReference type="RefSeq" id="WP_154477030.1">
    <property type="nucleotide sequence ID" value="NZ_VULY01000018.1"/>
</dbReference>
<dbReference type="GO" id="GO:0005886">
    <property type="term" value="C:plasma membrane"/>
    <property type="evidence" value="ECO:0007669"/>
    <property type="project" value="UniProtKB-SubCell"/>
</dbReference>
<evidence type="ECO:0000256" key="2">
    <source>
        <dbReference type="ARBA" id="ARBA00022692"/>
    </source>
</evidence>
<evidence type="ECO:0000256" key="3">
    <source>
        <dbReference type="ARBA" id="ARBA00022741"/>
    </source>
</evidence>
<dbReference type="GO" id="GO:0016887">
    <property type="term" value="F:ATP hydrolysis activity"/>
    <property type="evidence" value="ECO:0007669"/>
    <property type="project" value="InterPro"/>
</dbReference>
<feature type="transmembrane region" description="Helical" evidence="7">
    <location>
        <begin position="20"/>
        <end position="44"/>
    </location>
</feature>
<reference evidence="10 11" key="1">
    <citation type="submission" date="2019-08" db="EMBL/GenBank/DDBJ databases">
        <title>In-depth cultivation of the pig gut microbiome towards novel bacterial diversity and tailored functional studies.</title>
        <authorList>
            <person name="Wylensek D."/>
            <person name="Hitch T.C.A."/>
            <person name="Clavel T."/>
        </authorList>
    </citation>
    <scope>NUCLEOTIDE SEQUENCE [LARGE SCALE GENOMIC DNA]</scope>
    <source>
        <strain evidence="10 11">68-1-5</strain>
    </source>
</reference>
<name>A0A6N7V3S0_9FIRM</name>
<dbReference type="InterPro" id="IPR039421">
    <property type="entry name" value="Type_1_exporter"/>
</dbReference>
<comment type="subcellular location">
    <subcellularLocation>
        <location evidence="1">Cell membrane</location>
        <topology evidence="1">Multi-pass membrane protein</topology>
    </subcellularLocation>
</comment>
<keyword evidence="6 7" id="KW-0472">Membrane</keyword>
<keyword evidence="11" id="KW-1185">Reference proteome</keyword>
<dbReference type="GO" id="GO:0015421">
    <property type="term" value="F:ABC-type oligopeptide transporter activity"/>
    <property type="evidence" value="ECO:0007669"/>
    <property type="project" value="TreeGrafter"/>
</dbReference>
<dbReference type="InterPro" id="IPR036640">
    <property type="entry name" value="ABC1_TM_sf"/>
</dbReference>
<feature type="transmembrane region" description="Helical" evidence="7">
    <location>
        <begin position="133"/>
        <end position="152"/>
    </location>
</feature>
<feature type="transmembrane region" description="Helical" evidence="7">
    <location>
        <begin position="56"/>
        <end position="73"/>
    </location>
</feature>
<feature type="domain" description="ABC transmembrane type-1" evidence="9">
    <location>
        <begin position="24"/>
        <end position="299"/>
    </location>
</feature>
<dbReference type="InterPro" id="IPR003593">
    <property type="entry name" value="AAA+_ATPase"/>
</dbReference>
<keyword evidence="4 10" id="KW-0067">ATP-binding</keyword>
<accession>A0A6N7V3S0</accession>
<evidence type="ECO:0000256" key="1">
    <source>
        <dbReference type="ARBA" id="ARBA00004651"/>
    </source>
</evidence>
<evidence type="ECO:0000313" key="11">
    <source>
        <dbReference type="Proteomes" id="UP000434409"/>
    </source>
</evidence>
<evidence type="ECO:0000256" key="7">
    <source>
        <dbReference type="SAM" id="Phobius"/>
    </source>
</evidence>
<dbReference type="AlphaFoldDB" id="A0A6N7V3S0"/>
<dbReference type="PROSITE" id="PS50929">
    <property type="entry name" value="ABC_TM1F"/>
    <property type="match status" value="1"/>
</dbReference>
<organism evidence="10 11">
    <name type="scientific">Suipraeoptans intestinalis</name>
    <dbReference type="NCBI Taxonomy" id="2606628"/>
    <lineage>
        <taxon>Bacteria</taxon>
        <taxon>Bacillati</taxon>
        <taxon>Bacillota</taxon>
        <taxon>Clostridia</taxon>
        <taxon>Lachnospirales</taxon>
        <taxon>Lachnospiraceae</taxon>
        <taxon>Suipraeoptans</taxon>
    </lineage>
</organism>
<feature type="domain" description="ABC transporter" evidence="8">
    <location>
        <begin position="330"/>
        <end position="564"/>
    </location>
</feature>
<dbReference type="Pfam" id="PF00664">
    <property type="entry name" value="ABC_membrane"/>
    <property type="match status" value="1"/>
</dbReference>
<dbReference type="InterPro" id="IPR027417">
    <property type="entry name" value="P-loop_NTPase"/>
</dbReference>
<keyword evidence="2 7" id="KW-0812">Transmembrane</keyword>
<proteinExistence type="predicted"/>
<sequence length="573" mass="63909">MKKLFRNRLALTEQGAKDLVRSSIATFFCYTMNMVPAMLLLLFFDQLVLGHTRSNGVYFAVSAVILVGLYVLLSIEYNSLYNATYRESEHLRIDIASTLSKLPLSYFSKHDLSDLAQTIMGDVAAIEHALSHAIAKLIGFLAFFAVVSVLLLTGNVKLGAIVILPILLNFLLILLSKRMQIKNQGKYYTKLRKNAESFQEAIELQQEIQSFGMAKEIKRKLYREMEESETIHIRAEILVGLTMNLASIVLYLSLVGVIVLGSVMLFAGEMNLLYFIGYLLAAMKLKDGAEAIGQNMAELFYIDSMIRRVKEIRQTPLQTGEEASLERFDIELQDVRFSYDADTPILKGVSFTAKQNEVTALVGKSGCGKTSILRLMSRLYDYEEGSIRISGKDIKAISTKALFDKVSIVFQDVTLFNTSVLENIRIGKTGASDEEVKRAARLANCEEFISRLPEGYATRIGENGATLSGGERQRLSIARAFLKDAPIVILDEIAAALDVDNEKKIQESLNKLMKGKTVIIISHRLKSIENANKIVVIEDGKVEAWGKHQELLTSSKTYRGLVESAQLAEAFVY</sequence>
<keyword evidence="3" id="KW-0547">Nucleotide-binding</keyword>
<gene>
    <name evidence="10" type="ORF">FYJ34_05920</name>
</gene>
<dbReference type="SUPFAM" id="SSF52540">
    <property type="entry name" value="P-loop containing nucleoside triphosphate hydrolases"/>
    <property type="match status" value="1"/>
</dbReference>
<evidence type="ECO:0000256" key="5">
    <source>
        <dbReference type="ARBA" id="ARBA00022989"/>
    </source>
</evidence>